<evidence type="ECO:0000256" key="1">
    <source>
        <dbReference type="ARBA" id="ARBA00023118"/>
    </source>
</evidence>
<dbReference type="GO" id="GO:0043571">
    <property type="term" value="P:maintenance of CRISPR repeat elements"/>
    <property type="evidence" value="ECO:0007669"/>
    <property type="project" value="InterPro"/>
</dbReference>
<accession>A0A2U1T408</accession>
<dbReference type="NCBIfam" id="TIGR01868">
    <property type="entry name" value="casD_Cas5e"/>
    <property type="match status" value="1"/>
</dbReference>
<organism evidence="2 3">
    <name type="scientific">Corynebacterium yudongzhengii</name>
    <dbReference type="NCBI Taxonomy" id="2080740"/>
    <lineage>
        <taxon>Bacteria</taxon>
        <taxon>Bacillati</taxon>
        <taxon>Actinomycetota</taxon>
        <taxon>Actinomycetes</taxon>
        <taxon>Mycobacteriales</taxon>
        <taxon>Corynebacteriaceae</taxon>
        <taxon>Corynebacterium</taxon>
    </lineage>
</organism>
<name>A0A2U1T408_9CORY</name>
<dbReference type="InterPro" id="IPR021124">
    <property type="entry name" value="CRISPR-assoc_prot_Cas5"/>
</dbReference>
<dbReference type="Pfam" id="PF09704">
    <property type="entry name" value="Cas_Cas5d"/>
    <property type="match status" value="1"/>
</dbReference>
<dbReference type="InterPro" id="IPR010147">
    <property type="entry name" value="CRISPR-assoc_prot_CasD"/>
</dbReference>
<dbReference type="KEGG" id="cyz:C3B44_08645"/>
<keyword evidence="3" id="KW-1185">Reference proteome</keyword>
<sequence>MTDSVFIRLAGPLQSWAKPAITGNYVHTNEIPTASALRGLIAGGLGYQRNHWPEWIQAAGFEVRVDSDPTLVDDFHTIGSREDEYEFRRRLAIMQGLKASSAKQLAFKPGVGATVIAKRTYLADAEFIVRITCEGHTEEIDKAVSAPVFSTYLGRKAFPAHFPFYLGLSNADMLKMIPAISDTRNSKTEVPLHSLGMGPTARPSRIPVPAVKNRDEWFAELAALNLQRRAAA</sequence>
<dbReference type="GO" id="GO:0051607">
    <property type="term" value="P:defense response to virus"/>
    <property type="evidence" value="ECO:0007669"/>
    <property type="project" value="UniProtKB-KW"/>
</dbReference>
<dbReference type="NCBIfam" id="TIGR02593">
    <property type="entry name" value="CRISPR_cas5"/>
    <property type="match status" value="1"/>
</dbReference>
<dbReference type="RefSeq" id="WP_108432017.1">
    <property type="nucleotide sequence ID" value="NZ_CP026947.1"/>
</dbReference>
<proteinExistence type="predicted"/>
<protein>
    <submittedName>
        <fullName evidence="2">Type I-E CRISPR-associated protein Cas5/CasD</fullName>
    </submittedName>
</protein>
<reference evidence="3" key="1">
    <citation type="submission" date="2018-04" db="EMBL/GenBank/DDBJ databases">
        <authorList>
            <person name="Liu S."/>
            <person name="Wang Z."/>
            <person name="Li J."/>
        </authorList>
    </citation>
    <scope>NUCLEOTIDE SEQUENCE [LARGE SCALE GENOMIC DNA]</scope>
    <source>
        <strain evidence="3">2189</strain>
    </source>
</reference>
<dbReference type="GO" id="GO:0003723">
    <property type="term" value="F:RNA binding"/>
    <property type="evidence" value="ECO:0007669"/>
    <property type="project" value="InterPro"/>
</dbReference>
<comment type="caution">
    <text evidence="2">The sequence shown here is derived from an EMBL/GenBank/DDBJ whole genome shotgun (WGS) entry which is preliminary data.</text>
</comment>
<dbReference type="InterPro" id="IPR013422">
    <property type="entry name" value="CRISPR-assoc_prot_Cas5_N"/>
</dbReference>
<evidence type="ECO:0000313" key="3">
    <source>
        <dbReference type="Proteomes" id="UP000244989"/>
    </source>
</evidence>
<gene>
    <name evidence="2" type="primary">cas5e</name>
    <name evidence="2" type="ORF">DF222_11145</name>
</gene>
<dbReference type="OrthoDB" id="3189549at2"/>
<dbReference type="EMBL" id="QEEZ01000036">
    <property type="protein sequence ID" value="PWC00740.1"/>
    <property type="molecule type" value="Genomic_DNA"/>
</dbReference>
<evidence type="ECO:0000313" key="2">
    <source>
        <dbReference type="EMBL" id="PWC00740.1"/>
    </source>
</evidence>
<dbReference type="AlphaFoldDB" id="A0A2U1T408"/>
<keyword evidence="1" id="KW-0051">Antiviral defense</keyword>
<dbReference type="Gene3D" id="3.30.70.2660">
    <property type="match status" value="1"/>
</dbReference>
<dbReference type="Proteomes" id="UP000244989">
    <property type="component" value="Unassembled WGS sequence"/>
</dbReference>